<name>A0A7S0QDU6_9CRYP</name>
<evidence type="ECO:0000256" key="1">
    <source>
        <dbReference type="SAM" id="MobiDB-lite"/>
    </source>
</evidence>
<dbReference type="AlphaFoldDB" id="A0A7S0QDU6"/>
<gene>
    <name evidence="2" type="ORF">CCUR1050_LOCUS3549</name>
</gene>
<accession>A0A7S0QDU6</accession>
<sequence length="332" mass="37035">MMTATATATATAAIAAAMEIEFEQEEETDDDEAFALLHADALLSAAPTPAGSTYTSPAAPASSVCAPLLSKKRAGVMGDEDLPPKKQLPKREEPRARTVIPPTTTFHPRPKEVVIEYKRGDGRPTRNVADQLALCEHLASDAELARKRELPKIPYQKPKVDSYGAPFYQAWTPVSKDEATGRVEGGCPSEHRMVVLVQNYDYTDALSRLEAANGWTDFEYLHLKDLNAALLNKDHRYKEIPLELRFGAHALFVEDERLRGERLLAEMRRRAEAEAEAAATGKKVKTFRKPLPRKGAFHFVFRRGFADRAGYDRFIASLSANRAQRQWADRDI</sequence>
<proteinExistence type="predicted"/>
<evidence type="ECO:0000313" key="2">
    <source>
        <dbReference type="EMBL" id="CAD8625871.1"/>
    </source>
</evidence>
<reference evidence="2" key="1">
    <citation type="submission" date="2021-01" db="EMBL/GenBank/DDBJ databases">
        <authorList>
            <person name="Corre E."/>
            <person name="Pelletier E."/>
            <person name="Niang G."/>
            <person name="Scheremetjew M."/>
            <person name="Finn R."/>
            <person name="Kale V."/>
            <person name="Holt S."/>
            <person name="Cochrane G."/>
            <person name="Meng A."/>
            <person name="Brown T."/>
            <person name="Cohen L."/>
        </authorList>
    </citation>
    <scope>NUCLEOTIDE SEQUENCE</scope>
    <source>
        <strain evidence="2">CCAP979/52</strain>
    </source>
</reference>
<organism evidence="2">
    <name type="scientific">Cryptomonas curvata</name>
    <dbReference type="NCBI Taxonomy" id="233186"/>
    <lineage>
        <taxon>Eukaryota</taxon>
        <taxon>Cryptophyceae</taxon>
        <taxon>Cryptomonadales</taxon>
        <taxon>Cryptomonadaceae</taxon>
        <taxon>Cryptomonas</taxon>
    </lineage>
</organism>
<dbReference type="EMBL" id="HBEZ01006253">
    <property type="protein sequence ID" value="CAD8625871.1"/>
    <property type="molecule type" value="Transcribed_RNA"/>
</dbReference>
<feature type="region of interest" description="Disordered" evidence="1">
    <location>
        <begin position="75"/>
        <end position="107"/>
    </location>
</feature>
<protein>
    <submittedName>
        <fullName evidence="2">Uncharacterized protein</fullName>
    </submittedName>
</protein>